<feature type="compositionally biased region" description="Basic residues" evidence="1">
    <location>
        <begin position="48"/>
        <end position="57"/>
    </location>
</feature>
<accession>A0AAW1PIY2</accession>
<feature type="region of interest" description="Disordered" evidence="1">
    <location>
        <begin position="18"/>
        <end position="94"/>
    </location>
</feature>
<comment type="caution">
    <text evidence="2">The sequence shown here is derived from an EMBL/GenBank/DDBJ whole genome shotgun (WGS) entry which is preliminary data.</text>
</comment>
<dbReference type="AlphaFoldDB" id="A0AAW1PIY2"/>
<dbReference type="Proteomes" id="UP001465755">
    <property type="component" value="Unassembled WGS sequence"/>
</dbReference>
<evidence type="ECO:0000313" key="3">
    <source>
        <dbReference type="Proteomes" id="UP001465755"/>
    </source>
</evidence>
<dbReference type="EMBL" id="JALJOQ010000016">
    <property type="protein sequence ID" value="KAK9809775.1"/>
    <property type="molecule type" value="Genomic_DNA"/>
</dbReference>
<name>A0AAW1PIY2_9CHLO</name>
<reference evidence="2 3" key="1">
    <citation type="journal article" date="2024" name="Nat. Commun.">
        <title>Phylogenomics reveals the evolutionary origins of lichenization in chlorophyte algae.</title>
        <authorList>
            <person name="Puginier C."/>
            <person name="Libourel C."/>
            <person name="Otte J."/>
            <person name="Skaloud P."/>
            <person name="Haon M."/>
            <person name="Grisel S."/>
            <person name="Petersen M."/>
            <person name="Berrin J.G."/>
            <person name="Delaux P.M."/>
            <person name="Dal Grande F."/>
            <person name="Keller J."/>
        </authorList>
    </citation>
    <scope>NUCLEOTIDE SEQUENCE [LARGE SCALE GENOMIC DNA]</scope>
    <source>
        <strain evidence="2 3">SAG 2036</strain>
    </source>
</reference>
<evidence type="ECO:0000313" key="2">
    <source>
        <dbReference type="EMBL" id="KAK9809775.1"/>
    </source>
</evidence>
<organism evidence="2 3">
    <name type="scientific">Symbiochloris irregularis</name>
    <dbReference type="NCBI Taxonomy" id="706552"/>
    <lineage>
        <taxon>Eukaryota</taxon>
        <taxon>Viridiplantae</taxon>
        <taxon>Chlorophyta</taxon>
        <taxon>core chlorophytes</taxon>
        <taxon>Trebouxiophyceae</taxon>
        <taxon>Trebouxiales</taxon>
        <taxon>Trebouxiaceae</taxon>
        <taxon>Symbiochloris</taxon>
    </lineage>
</organism>
<keyword evidence="3" id="KW-1185">Reference proteome</keyword>
<evidence type="ECO:0000256" key="1">
    <source>
        <dbReference type="SAM" id="MobiDB-lite"/>
    </source>
</evidence>
<feature type="compositionally biased region" description="Low complexity" evidence="1">
    <location>
        <begin position="28"/>
        <end position="43"/>
    </location>
</feature>
<gene>
    <name evidence="2" type="ORF">WJX73_005002</name>
</gene>
<proteinExistence type="predicted"/>
<sequence length="215" mass="23810">MEVDQRLEMSLDDVIKAQKKEHSKLRVSGSAGRGRQQGIAGRSTAHPGSKRQQRAPMKRQAASTQKRGMLKRKQAKPTQRERTQADGSYSTSGHHDVTVTIVNERAFQESQQQAFPAHTRTQSAPLEAAAVPHMPWRAGHARHQGPRHSGEAAGVQQDRMGSWGAPEAAFRRDDQSRGAGITAPYHQHYFGRDDRSQGLDFESDGLTIEAVPRYA</sequence>
<protein>
    <submittedName>
        <fullName evidence="2">Uncharacterized protein</fullName>
    </submittedName>
</protein>